<evidence type="ECO:0000259" key="7">
    <source>
        <dbReference type="PROSITE" id="PS50146"/>
    </source>
</evidence>
<feature type="domain" description="DAGKc" evidence="7">
    <location>
        <begin position="272"/>
        <end position="339"/>
    </location>
</feature>
<keyword evidence="4 9" id="KW-0378">Hydrolase</keyword>
<dbReference type="EMBL" id="JACGWW010000006">
    <property type="protein sequence ID" value="MBA8814607.1"/>
    <property type="molecule type" value="Genomic_DNA"/>
</dbReference>
<keyword evidence="6" id="KW-0472">Membrane</keyword>
<dbReference type="Pfam" id="PF01569">
    <property type="entry name" value="PAP2"/>
    <property type="match status" value="1"/>
</dbReference>
<dbReference type="InterPro" id="IPR001206">
    <property type="entry name" value="Diacylglycerol_kinase_cat_dom"/>
</dbReference>
<dbReference type="CDD" id="cd01610">
    <property type="entry name" value="PAP2_like"/>
    <property type="match status" value="1"/>
</dbReference>
<dbReference type="SUPFAM" id="SSF48317">
    <property type="entry name" value="Acid phosphatase/Vanadium-dependent haloperoxidase"/>
    <property type="match status" value="1"/>
</dbReference>
<comment type="caution">
    <text evidence="9">The sequence shown here is derived from an EMBL/GenBank/DDBJ whole genome shotgun (WGS) entry which is preliminary data.</text>
</comment>
<reference evidence="9 11" key="2">
    <citation type="submission" date="2020-07" db="EMBL/GenBank/DDBJ databases">
        <title>Sequencing the genomes of 1000 actinobacteria strains.</title>
        <authorList>
            <person name="Klenk H.-P."/>
        </authorList>
    </citation>
    <scope>NUCLEOTIDE SEQUENCE [LARGE SCALE GENOMIC DNA]</scope>
    <source>
        <strain evidence="9 11">DSM 10309</strain>
    </source>
</reference>
<dbReference type="AlphaFoldDB" id="A0A7W3JKK5"/>
<dbReference type="RefSeq" id="WP_146855279.1">
    <property type="nucleotide sequence ID" value="NZ_BAAAHR010000003.1"/>
</dbReference>
<name>A0A7W3JKK5_9MICO</name>
<dbReference type="GO" id="GO:0016301">
    <property type="term" value="F:kinase activity"/>
    <property type="evidence" value="ECO:0007669"/>
    <property type="project" value="InterPro"/>
</dbReference>
<dbReference type="PANTHER" id="PTHR14969">
    <property type="entry name" value="SPHINGOSINE-1-PHOSPHATE PHOSPHOHYDROLASE"/>
    <property type="match status" value="1"/>
</dbReference>
<organism evidence="9 11">
    <name type="scientific">Frigoribacterium faeni</name>
    <dbReference type="NCBI Taxonomy" id="145483"/>
    <lineage>
        <taxon>Bacteria</taxon>
        <taxon>Bacillati</taxon>
        <taxon>Actinomycetota</taxon>
        <taxon>Actinomycetes</taxon>
        <taxon>Micrococcales</taxon>
        <taxon>Microbacteriaceae</taxon>
        <taxon>Frigoribacterium</taxon>
    </lineage>
</organism>
<keyword evidence="10" id="KW-1185">Reference proteome</keyword>
<dbReference type="InterPro" id="IPR036938">
    <property type="entry name" value="PAP2/HPO_sf"/>
</dbReference>
<comment type="subcellular location">
    <subcellularLocation>
        <location evidence="1">Cell membrane</location>
        <topology evidence="1">Multi-pass membrane protein</topology>
    </subcellularLocation>
</comment>
<dbReference type="Gene3D" id="2.60.200.40">
    <property type="match status" value="1"/>
</dbReference>
<keyword evidence="3" id="KW-0812">Transmembrane</keyword>
<dbReference type="EC" id="3.6.1.27" evidence="9"/>
<dbReference type="GO" id="GO:0050380">
    <property type="term" value="F:undecaprenyl-diphosphatase activity"/>
    <property type="evidence" value="ECO:0007669"/>
    <property type="project" value="UniProtKB-EC"/>
</dbReference>
<sequence length="528" mass="55559">MLPDLDAPAARRRLLPVFTLPMGVRRVDRAAATLINGRQRHPVSDRAWKRLSHSADHGTLWLTTAAGLLLLGNRRAGSRGALSLGMASLIANAVGKNLVGGPRPLLDDVPLARQLRRQPRSASFPSGHTASAVAFVTGVALESPRTGLVLAPLAAAVSYSRLKVGAHWLSDVVGGALLGAGVAVAGRLLLPVPAHPLGPATLGGTPIDLPVSTRGEGVLVVSNSSSGSARRRDPVALLRRRLPDARYRSLGDTDLSDIVAFELRRRTPPRVLAVVGGDGTVETAARVAIEHDLPLLVVPGGTFDHFSRAVGTDSVDAAVAALTSGSGARVDVAAVSIDGEAHHLAINATALGVYADYLAERDRLEDRLGKRVAGLVAGVQILRRGRTISIDRDGDGVRRPAWSVFVGVGRNDDDVVSPMRRRALDDGALEVRTLSSDTRRGRVGALSSLAFGPRSTTTLRLLGLLPEPSAFSTEVTASFGATVGPARRPAVAHDGEGDTSLPASAEREGFRYDVRLLPRALRVYRPRA</sequence>
<dbReference type="Proteomes" id="UP000522688">
    <property type="component" value="Unassembled WGS sequence"/>
</dbReference>
<dbReference type="OrthoDB" id="5242960at2"/>
<dbReference type="SUPFAM" id="SSF111331">
    <property type="entry name" value="NAD kinase/diacylglycerol kinase-like"/>
    <property type="match status" value="1"/>
</dbReference>
<reference evidence="8 10" key="1">
    <citation type="submission" date="2019-07" db="EMBL/GenBank/DDBJ databases">
        <title>Whole genome shotgun sequence of Frigoribacterium faeni NBRC 103066.</title>
        <authorList>
            <person name="Hosoyama A."/>
            <person name="Uohara A."/>
            <person name="Ohji S."/>
            <person name="Ichikawa N."/>
        </authorList>
    </citation>
    <scope>NUCLEOTIDE SEQUENCE [LARGE SCALE GENOMIC DNA]</scope>
    <source>
        <strain evidence="8 10">NBRC 103066</strain>
    </source>
</reference>
<evidence type="ECO:0000313" key="8">
    <source>
        <dbReference type="EMBL" id="GEK83501.1"/>
    </source>
</evidence>
<keyword evidence="2" id="KW-1003">Cell membrane</keyword>
<evidence type="ECO:0000256" key="6">
    <source>
        <dbReference type="ARBA" id="ARBA00023136"/>
    </source>
</evidence>
<dbReference type="InterPro" id="IPR000326">
    <property type="entry name" value="PAP2/HPO"/>
</dbReference>
<evidence type="ECO:0000313" key="10">
    <source>
        <dbReference type="Proteomes" id="UP000321154"/>
    </source>
</evidence>
<evidence type="ECO:0000256" key="1">
    <source>
        <dbReference type="ARBA" id="ARBA00004651"/>
    </source>
</evidence>
<dbReference type="InterPro" id="IPR016064">
    <property type="entry name" value="NAD/diacylglycerol_kinase_sf"/>
</dbReference>
<evidence type="ECO:0000313" key="9">
    <source>
        <dbReference type="EMBL" id="MBA8814607.1"/>
    </source>
</evidence>
<evidence type="ECO:0000256" key="4">
    <source>
        <dbReference type="ARBA" id="ARBA00022801"/>
    </source>
</evidence>
<dbReference type="Proteomes" id="UP000321154">
    <property type="component" value="Unassembled WGS sequence"/>
</dbReference>
<keyword evidence="5" id="KW-1133">Transmembrane helix</keyword>
<evidence type="ECO:0000256" key="5">
    <source>
        <dbReference type="ARBA" id="ARBA00022989"/>
    </source>
</evidence>
<dbReference type="Gene3D" id="1.20.144.10">
    <property type="entry name" value="Phosphatidic acid phosphatase type 2/haloperoxidase"/>
    <property type="match status" value="1"/>
</dbReference>
<evidence type="ECO:0000256" key="3">
    <source>
        <dbReference type="ARBA" id="ARBA00022692"/>
    </source>
</evidence>
<dbReference type="SMART" id="SM00014">
    <property type="entry name" value="acidPPc"/>
    <property type="match status" value="1"/>
</dbReference>
<dbReference type="PANTHER" id="PTHR14969:SF62">
    <property type="entry name" value="DECAPRENYLPHOSPHORYL-5-PHOSPHORIBOSE PHOSPHATASE RV3807C-RELATED"/>
    <property type="match status" value="1"/>
</dbReference>
<dbReference type="Gene3D" id="3.40.50.10330">
    <property type="entry name" value="Probable inorganic polyphosphate/atp-NAD kinase, domain 1"/>
    <property type="match status" value="1"/>
</dbReference>
<proteinExistence type="predicted"/>
<gene>
    <name evidence="9" type="ORF">FB463_002882</name>
    <name evidence="8" type="ORF">FFA01_18100</name>
</gene>
<dbReference type="PROSITE" id="PS50146">
    <property type="entry name" value="DAGK"/>
    <property type="match status" value="1"/>
</dbReference>
<evidence type="ECO:0000256" key="2">
    <source>
        <dbReference type="ARBA" id="ARBA00022475"/>
    </source>
</evidence>
<dbReference type="Pfam" id="PF00781">
    <property type="entry name" value="DAGK_cat"/>
    <property type="match status" value="1"/>
</dbReference>
<evidence type="ECO:0000313" key="11">
    <source>
        <dbReference type="Proteomes" id="UP000522688"/>
    </source>
</evidence>
<dbReference type="GO" id="GO:0005886">
    <property type="term" value="C:plasma membrane"/>
    <property type="evidence" value="ECO:0007669"/>
    <property type="project" value="UniProtKB-SubCell"/>
</dbReference>
<dbReference type="EMBL" id="BJUV01000016">
    <property type="protein sequence ID" value="GEK83501.1"/>
    <property type="molecule type" value="Genomic_DNA"/>
</dbReference>
<accession>A0A7W3JKK5</accession>
<protein>
    <submittedName>
        <fullName evidence="8">Phosphoesterase</fullName>
    </submittedName>
    <submittedName>
        <fullName evidence="9">Undecaprenyl-diphosphatase</fullName>
        <ecNumber evidence="9">3.6.1.27</ecNumber>
    </submittedName>
</protein>
<dbReference type="InterPro" id="IPR017438">
    <property type="entry name" value="ATP-NAD_kinase_N"/>
</dbReference>
<dbReference type="SMART" id="SM00046">
    <property type="entry name" value="DAGKc"/>
    <property type="match status" value="1"/>
</dbReference>